<dbReference type="InterPro" id="IPR001375">
    <property type="entry name" value="Peptidase_S9_cat"/>
</dbReference>
<dbReference type="SUPFAM" id="SSF53474">
    <property type="entry name" value="alpha/beta-Hydrolases"/>
    <property type="match status" value="1"/>
</dbReference>
<dbReference type="PANTHER" id="PTHR42776">
    <property type="entry name" value="SERINE PEPTIDASE S9 FAMILY MEMBER"/>
    <property type="match status" value="1"/>
</dbReference>
<evidence type="ECO:0000259" key="4">
    <source>
        <dbReference type="Pfam" id="PF00326"/>
    </source>
</evidence>
<keyword evidence="3" id="KW-0732">Signal</keyword>
<evidence type="ECO:0000256" key="3">
    <source>
        <dbReference type="SAM" id="SignalP"/>
    </source>
</evidence>
<keyword evidence="6" id="KW-1185">Reference proteome</keyword>
<organism evidence="5 6">
    <name type="scientific">Parvularcula lutaonensis</name>
    <dbReference type="NCBI Taxonomy" id="491923"/>
    <lineage>
        <taxon>Bacteria</taxon>
        <taxon>Pseudomonadati</taxon>
        <taxon>Pseudomonadota</taxon>
        <taxon>Alphaproteobacteria</taxon>
        <taxon>Parvularculales</taxon>
        <taxon>Parvularculaceae</taxon>
        <taxon>Parvularcula</taxon>
    </lineage>
</organism>
<protein>
    <submittedName>
        <fullName evidence="5">Prolyl oligopeptidase family serine peptidase</fullName>
    </submittedName>
</protein>
<dbReference type="Proteomes" id="UP001595607">
    <property type="component" value="Unassembled WGS sequence"/>
</dbReference>
<keyword evidence="1" id="KW-0378">Hydrolase</keyword>
<dbReference type="EMBL" id="JBHRVA010000002">
    <property type="protein sequence ID" value="MFC3302367.1"/>
    <property type="molecule type" value="Genomic_DNA"/>
</dbReference>
<sequence length="680" mass="74905">MKHAILGLVVLAPALALADDHEDVKRFTAAKVFEIEVANDPQIAPDGESIVYVRRSMDIEKDRLASALWVYDLDEDRHYPLLDGDSAGSAPRWSPDGERIAFLSSREGKPDLKVHDLETGRTFSLAKLQEGTSPPVWSPDGDRVAFSMFVPEKPEPLISLPPKPEGAEWAEPIRVYDKLRFRGDGQGYLEPGEYQVFVLPTDGGTPRQVSSLEGGTSSPVWLDEKTLIVSGNEDEKRDLQPQENRLYRISLEDGSAEALTEEGSAAFSPTLGPRGSRVAYLMQPNGEEVHQQTDLVIWDVDSGESRNLTEEYDRSPVQIAWHPNGNAVLGLVEDEGLLRLVEFGVNGNVRTLTDEVGSAGTGRPYGGGSFSVSDNARVAFTQRNGVLPAELAVLTRRGTRTLTSLNDDALGDVTLARVEKMKVPSSVGDYDIDAWVAFPPGYEKDGSYPMILEIHGGPYAMYGPHFSAEVQRYAAEGYVTVWTNPRGSTGYGEEFAQEIDLAYPGEDYDDLMSVTDHLVDEGYVSEDRLFVTGGSGGGVLTAWIVGNTDKFAAAASIKPVINWTSESLTADLAAFAVMDWLRDYPWENQELYWELSPLSKVGNVTTPTMLMVGTEDWRTPMWEAEQFYTALKLRGVDTLLVHVPGASHYIAARPSHLIAKTEAIMAWFERYDPEAAEDEE</sequence>
<dbReference type="RefSeq" id="WP_189570560.1">
    <property type="nucleotide sequence ID" value="NZ_BMXU01000001.1"/>
</dbReference>
<dbReference type="PANTHER" id="PTHR42776:SF27">
    <property type="entry name" value="DIPEPTIDYL PEPTIDASE FAMILY MEMBER 6"/>
    <property type="match status" value="1"/>
</dbReference>
<dbReference type="SUPFAM" id="SSF82171">
    <property type="entry name" value="DPP6 N-terminal domain-like"/>
    <property type="match status" value="1"/>
</dbReference>
<keyword evidence="2" id="KW-0645">Protease</keyword>
<gene>
    <name evidence="5" type="ORF">ACFONP_06440</name>
</gene>
<reference evidence="6" key="1">
    <citation type="journal article" date="2019" name="Int. J. Syst. Evol. Microbiol.">
        <title>The Global Catalogue of Microorganisms (GCM) 10K type strain sequencing project: providing services to taxonomists for standard genome sequencing and annotation.</title>
        <authorList>
            <consortium name="The Broad Institute Genomics Platform"/>
            <consortium name="The Broad Institute Genome Sequencing Center for Infectious Disease"/>
            <person name="Wu L."/>
            <person name="Ma J."/>
        </authorList>
    </citation>
    <scope>NUCLEOTIDE SEQUENCE [LARGE SCALE GENOMIC DNA]</scope>
    <source>
        <strain evidence="6">KCTC 22245</strain>
    </source>
</reference>
<evidence type="ECO:0000256" key="2">
    <source>
        <dbReference type="ARBA" id="ARBA00022825"/>
    </source>
</evidence>
<accession>A0ABV7MBZ9</accession>
<feature type="signal peptide" evidence="3">
    <location>
        <begin position="1"/>
        <end position="18"/>
    </location>
</feature>
<dbReference type="Pfam" id="PF07676">
    <property type="entry name" value="PD40"/>
    <property type="match status" value="2"/>
</dbReference>
<dbReference type="InterPro" id="IPR011042">
    <property type="entry name" value="6-blade_b-propeller_TolB-like"/>
</dbReference>
<dbReference type="InterPro" id="IPR029058">
    <property type="entry name" value="AB_hydrolase_fold"/>
</dbReference>
<dbReference type="Gene3D" id="2.120.10.30">
    <property type="entry name" value="TolB, C-terminal domain"/>
    <property type="match status" value="2"/>
</dbReference>
<dbReference type="Gene3D" id="3.40.50.1820">
    <property type="entry name" value="alpha/beta hydrolase"/>
    <property type="match status" value="1"/>
</dbReference>
<evidence type="ECO:0000313" key="5">
    <source>
        <dbReference type="EMBL" id="MFC3302367.1"/>
    </source>
</evidence>
<feature type="domain" description="Peptidase S9 prolyl oligopeptidase catalytic" evidence="4">
    <location>
        <begin position="464"/>
        <end position="671"/>
    </location>
</feature>
<feature type="chain" id="PRO_5047538840" evidence="3">
    <location>
        <begin position="19"/>
        <end position="680"/>
    </location>
</feature>
<evidence type="ECO:0000256" key="1">
    <source>
        <dbReference type="ARBA" id="ARBA00022801"/>
    </source>
</evidence>
<proteinExistence type="predicted"/>
<evidence type="ECO:0000313" key="6">
    <source>
        <dbReference type="Proteomes" id="UP001595607"/>
    </source>
</evidence>
<dbReference type="Pfam" id="PF00326">
    <property type="entry name" value="Peptidase_S9"/>
    <property type="match status" value="1"/>
</dbReference>
<name>A0ABV7MBZ9_9PROT</name>
<keyword evidence="2" id="KW-0720">Serine protease</keyword>
<comment type="caution">
    <text evidence="5">The sequence shown here is derived from an EMBL/GenBank/DDBJ whole genome shotgun (WGS) entry which is preliminary data.</text>
</comment>
<dbReference type="InterPro" id="IPR011659">
    <property type="entry name" value="WD40"/>
</dbReference>